<gene>
    <name evidence="1" type="ordered locus">ROP_29350</name>
</gene>
<organism evidence="1 2">
    <name type="scientific">Rhodococcus opacus (strain B4)</name>
    <dbReference type="NCBI Taxonomy" id="632772"/>
    <lineage>
        <taxon>Bacteria</taxon>
        <taxon>Bacillati</taxon>
        <taxon>Actinomycetota</taxon>
        <taxon>Actinomycetes</taxon>
        <taxon>Mycobacteriales</taxon>
        <taxon>Nocardiaceae</taxon>
        <taxon>Rhodococcus</taxon>
    </lineage>
</organism>
<dbReference type="STRING" id="632772.ROP_29350"/>
<protein>
    <submittedName>
        <fullName evidence="1">Uncharacterized protein</fullName>
    </submittedName>
</protein>
<evidence type="ECO:0000313" key="2">
    <source>
        <dbReference type="Proteomes" id="UP000002212"/>
    </source>
</evidence>
<dbReference type="KEGG" id="rop:ROP_29350"/>
<accession>C1B5Q6</accession>
<sequence>MRELVTLPPALTSSGCVTLTRGRGGTCGLDRVGGGTEFVGRDVRDRPCLPRGVGGVPRRSTQVPGRAHGMTARRARLHHLDFPAHPRAGMLDRLTRSWVLGPNRLEQGQNVLRARCRPQGEELVVRVGEGSTAADRHEARVSDLREDHGSIFHHLHAATGHRCLTLTQ</sequence>
<name>C1B5Q6_RHOOB</name>
<reference evidence="1 2" key="1">
    <citation type="submission" date="2009-03" db="EMBL/GenBank/DDBJ databases">
        <title>Comparison of the complete genome sequences of Rhodococcus erythropolis PR4 and Rhodococcus opacus B4.</title>
        <authorList>
            <person name="Takarada H."/>
            <person name="Sekine M."/>
            <person name="Hosoyama A."/>
            <person name="Yamada R."/>
            <person name="Fujisawa T."/>
            <person name="Omata S."/>
            <person name="Shimizu A."/>
            <person name="Tsukatani N."/>
            <person name="Tanikawa S."/>
            <person name="Fujita N."/>
            <person name="Harayama S."/>
        </authorList>
    </citation>
    <scope>NUCLEOTIDE SEQUENCE [LARGE SCALE GENOMIC DNA]</scope>
    <source>
        <strain evidence="1 2">B4</strain>
    </source>
</reference>
<dbReference type="PROSITE" id="PS51257">
    <property type="entry name" value="PROKAR_LIPOPROTEIN"/>
    <property type="match status" value="1"/>
</dbReference>
<dbReference type="HOGENOM" id="CLU_1585237_0_0_11"/>
<evidence type="ECO:0000313" key="1">
    <source>
        <dbReference type="EMBL" id="BAH51182.1"/>
    </source>
</evidence>
<proteinExistence type="predicted"/>
<dbReference type="AlphaFoldDB" id="C1B5Q6"/>
<dbReference type="EMBL" id="AP011115">
    <property type="protein sequence ID" value="BAH51182.1"/>
    <property type="molecule type" value="Genomic_DNA"/>
</dbReference>
<dbReference type="Proteomes" id="UP000002212">
    <property type="component" value="Chromosome"/>
</dbReference>